<gene>
    <name evidence="8 10" type="primary">ftsL</name>
    <name evidence="10" type="ORF">JHT90_11335</name>
</gene>
<dbReference type="EMBL" id="CP067393">
    <property type="protein sequence ID" value="QQP84978.1"/>
    <property type="molecule type" value="Genomic_DNA"/>
</dbReference>
<evidence type="ECO:0000256" key="3">
    <source>
        <dbReference type="ARBA" id="ARBA00022618"/>
    </source>
</evidence>
<sequence>MDKKQSAMPQGSLLMLILFIAVLVSAVMVIYTSHKNRQLLNELYQNMSIYNKAQAEWGRLILEQSTWTAYSRVERIAVNQLTMHIPVPNDVRIIGQ</sequence>
<dbReference type="Pfam" id="PF04999">
    <property type="entry name" value="FtsL"/>
    <property type="match status" value="1"/>
</dbReference>
<accession>A0A974RWA0</accession>
<dbReference type="KEGG" id="eaz:JHT90_11335"/>
<keyword evidence="4 8" id="KW-0812">Transmembrane</keyword>
<evidence type="ECO:0000256" key="2">
    <source>
        <dbReference type="ARBA" id="ARBA00022475"/>
    </source>
</evidence>
<evidence type="ECO:0000256" key="8">
    <source>
        <dbReference type="HAMAP-Rule" id="MF_00910"/>
    </source>
</evidence>
<dbReference type="PANTHER" id="PTHR37479:SF1">
    <property type="entry name" value="CELL DIVISION PROTEIN FTSL"/>
    <property type="match status" value="1"/>
</dbReference>
<dbReference type="GO" id="GO:0005886">
    <property type="term" value="C:plasma membrane"/>
    <property type="evidence" value="ECO:0007669"/>
    <property type="project" value="UniProtKB-SubCell"/>
</dbReference>
<feature type="transmembrane region" description="Helical" evidence="8">
    <location>
        <begin position="12"/>
        <end position="31"/>
    </location>
</feature>
<comment type="similarity">
    <text evidence="8">Belongs to the FtsL family.</text>
</comment>
<organism evidence="10 11">
    <name type="scientific">Entomomonas asaccharolytica</name>
    <dbReference type="NCBI Taxonomy" id="2785331"/>
    <lineage>
        <taxon>Bacteria</taxon>
        <taxon>Pseudomonadati</taxon>
        <taxon>Pseudomonadota</taxon>
        <taxon>Gammaproteobacteria</taxon>
        <taxon>Pseudomonadales</taxon>
        <taxon>Pseudomonadaceae</taxon>
        <taxon>Entomomonas</taxon>
    </lineage>
</organism>
<dbReference type="NCBIfam" id="TIGR02209">
    <property type="entry name" value="ftsL_broad"/>
    <property type="match status" value="1"/>
</dbReference>
<keyword evidence="6 8" id="KW-0472">Membrane</keyword>
<protein>
    <recommendedName>
        <fullName evidence="8 9">Cell division protein FtsL</fullName>
    </recommendedName>
</protein>
<keyword evidence="5 8" id="KW-1133">Transmembrane helix</keyword>
<evidence type="ECO:0000256" key="1">
    <source>
        <dbReference type="ARBA" id="ARBA00004401"/>
    </source>
</evidence>
<reference evidence="10 11" key="1">
    <citation type="submission" date="2021-01" db="EMBL/GenBank/DDBJ databases">
        <title>Entomomonas sp. F2A isolated from a house cricket (Acheta domesticus).</title>
        <authorList>
            <person name="Spergser J."/>
            <person name="Busse H.-J."/>
        </authorList>
    </citation>
    <scope>NUCLEOTIDE SEQUENCE [LARGE SCALE GENOMIC DNA]</scope>
    <source>
        <strain evidence="10 11">F2A</strain>
    </source>
</reference>
<dbReference type="RefSeq" id="WP_201091013.1">
    <property type="nucleotide sequence ID" value="NZ_CP067393.1"/>
</dbReference>
<dbReference type="HAMAP" id="MF_00910">
    <property type="entry name" value="FtsL"/>
    <property type="match status" value="1"/>
</dbReference>
<evidence type="ECO:0000313" key="10">
    <source>
        <dbReference type="EMBL" id="QQP84978.1"/>
    </source>
</evidence>
<evidence type="ECO:0000256" key="5">
    <source>
        <dbReference type="ARBA" id="ARBA00022989"/>
    </source>
</evidence>
<evidence type="ECO:0000256" key="7">
    <source>
        <dbReference type="ARBA" id="ARBA00023306"/>
    </source>
</evidence>
<comment type="subunit">
    <text evidence="8">Part of a complex composed of FtsB, FtsL and FtsQ.</text>
</comment>
<dbReference type="GO" id="GO:0043093">
    <property type="term" value="P:FtsZ-dependent cytokinesis"/>
    <property type="evidence" value="ECO:0007669"/>
    <property type="project" value="UniProtKB-UniRule"/>
</dbReference>
<comment type="subcellular location">
    <subcellularLocation>
        <location evidence="8">Cell inner membrane</location>
        <topology evidence="8">Single-pass type II membrane protein</topology>
    </subcellularLocation>
    <subcellularLocation>
        <location evidence="1">Cell membrane</location>
        <topology evidence="1">Single-pass type II membrane protein</topology>
    </subcellularLocation>
    <text evidence="8">Localizes to the division septum where it forms a ring structure.</text>
</comment>
<dbReference type="AlphaFoldDB" id="A0A974RWA0"/>
<evidence type="ECO:0000256" key="6">
    <source>
        <dbReference type="ARBA" id="ARBA00023136"/>
    </source>
</evidence>
<name>A0A974RWA0_9GAMM</name>
<dbReference type="PANTHER" id="PTHR37479">
    <property type="entry name" value="CELL DIVISION PROTEIN FTSL"/>
    <property type="match status" value="1"/>
</dbReference>
<evidence type="ECO:0000313" key="11">
    <source>
        <dbReference type="Proteomes" id="UP000595278"/>
    </source>
</evidence>
<proteinExistence type="inferred from homology"/>
<comment type="function">
    <text evidence="8">Essential cell division protein. May link together the upstream cell division proteins, which are predominantly cytoplasmic, with the downstream cell division proteins, which are predominantly periplasmic.</text>
</comment>
<keyword evidence="2 8" id="KW-1003">Cell membrane</keyword>
<dbReference type="Proteomes" id="UP000595278">
    <property type="component" value="Chromosome"/>
</dbReference>
<keyword evidence="11" id="KW-1185">Reference proteome</keyword>
<evidence type="ECO:0000256" key="9">
    <source>
        <dbReference type="NCBIfam" id="TIGR02209"/>
    </source>
</evidence>
<dbReference type="InterPro" id="IPR011922">
    <property type="entry name" value="Cell_div_FtsL"/>
</dbReference>
<keyword evidence="3 8" id="KW-0132">Cell division</keyword>
<evidence type="ECO:0000256" key="4">
    <source>
        <dbReference type="ARBA" id="ARBA00022692"/>
    </source>
</evidence>
<dbReference type="GO" id="GO:0032153">
    <property type="term" value="C:cell division site"/>
    <property type="evidence" value="ECO:0007669"/>
    <property type="project" value="UniProtKB-UniRule"/>
</dbReference>
<keyword evidence="8" id="KW-0997">Cell inner membrane</keyword>
<keyword evidence="7 8" id="KW-0131">Cell cycle</keyword>